<dbReference type="PANTHER" id="PTHR33695">
    <property type="entry name" value="LIPOPROTEIN SIGNAL PEPTIDASE"/>
    <property type="match status" value="1"/>
</dbReference>
<comment type="pathway">
    <text evidence="9">Protein modification; lipoprotein biosynthesis (signal peptide cleavage).</text>
</comment>
<feature type="transmembrane region" description="Helical" evidence="9">
    <location>
        <begin position="128"/>
        <end position="149"/>
    </location>
</feature>
<feature type="active site" evidence="9">
    <location>
        <position position="137"/>
    </location>
</feature>
<dbReference type="UniPathway" id="UPA00665"/>
<comment type="caution">
    <text evidence="11">The sequence shown here is derived from an EMBL/GenBank/DDBJ whole genome shotgun (WGS) entry which is preliminary data.</text>
</comment>
<evidence type="ECO:0000313" key="11">
    <source>
        <dbReference type="EMBL" id="RVT92392.1"/>
    </source>
</evidence>
<keyword evidence="3 9" id="KW-0645">Protease</keyword>
<dbReference type="AlphaFoldDB" id="A0A437M414"/>
<evidence type="ECO:0000256" key="10">
    <source>
        <dbReference type="RuleBase" id="RU004181"/>
    </source>
</evidence>
<dbReference type="GO" id="GO:0006508">
    <property type="term" value="P:proteolysis"/>
    <property type="evidence" value="ECO:0007669"/>
    <property type="project" value="UniProtKB-KW"/>
</dbReference>
<dbReference type="Proteomes" id="UP000282971">
    <property type="component" value="Unassembled WGS sequence"/>
</dbReference>
<comment type="function">
    <text evidence="9">This protein specifically catalyzes the removal of signal peptides from prolipoproteins.</text>
</comment>
<comment type="similarity">
    <text evidence="1 9 10">Belongs to the peptidase A8 family.</text>
</comment>
<proteinExistence type="inferred from homology"/>
<comment type="catalytic activity">
    <reaction evidence="9">
        <text>Release of signal peptides from bacterial membrane prolipoproteins. Hydrolyzes -Xaa-Yaa-Zaa-|-(S,diacylglyceryl)Cys-, in which Xaa is hydrophobic (preferably Leu), and Yaa (Ala or Ser) and Zaa (Gly or Ala) have small, neutral side chains.</text>
        <dbReference type="EC" id="3.4.23.36"/>
    </reaction>
</comment>
<dbReference type="GO" id="GO:0004190">
    <property type="term" value="F:aspartic-type endopeptidase activity"/>
    <property type="evidence" value="ECO:0007669"/>
    <property type="project" value="UniProtKB-UniRule"/>
</dbReference>
<feature type="transmembrane region" description="Helical" evidence="9">
    <location>
        <begin position="91"/>
        <end position="108"/>
    </location>
</feature>
<evidence type="ECO:0000256" key="9">
    <source>
        <dbReference type="HAMAP-Rule" id="MF_00161"/>
    </source>
</evidence>
<evidence type="ECO:0000256" key="5">
    <source>
        <dbReference type="ARBA" id="ARBA00022750"/>
    </source>
</evidence>
<dbReference type="GO" id="GO:0005886">
    <property type="term" value="C:plasma membrane"/>
    <property type="evidence" value="ECO:0007669"/>
    <property type="project" value="UniProtKB-SubCell"/>
</dbReference>
<evidence type="ECO:0000256" key="3">
    <source>
        <dbReference type="ARBA" id="ARBA00022670"/>
    </source>
</evidence>
<dbReference type="RefSeq" id="WP_127739950.1">
    <property type="nucleotide sequence ID" value="NZ_SACN01000001.1"/>
</dbReference>
<dbReference type="EC" id="3.4.23.36" evidence="9"/>
<organism evidence="11 12">
    <name type="scientific">Sphingomonas crocodyli</name>
    <dbReference type="NCBI Taxonomy" id="1979270"/>
    <lineage>
        <taxon>Bacteria</taxon>
        <taxon>Pseudomonadati</taxon>
        <taxon>Pseudomonadota</taxon>
        <taxon>Alphaproteobacteria</taxon>
        <taxon>Sphingomonadales</taxon>
        <taxon>Sphingomonadaceae</taxon>
        <taxon>Sphingomonas</taxon>
    </lineage>
</organism>
<dbReference type="PRINTS" id="PR00781">
    <property type="entry name" value="LIPOSIGPTASE"/>
</dbReference>
<dbReference type="Pfam" id="PF01252">
    <property type="entry name" value="Peptidase_A8"/>
    <property type="match status" value="1"/>
</dbReference>
<evidence type="ECO:0000256" key="6">
    <source>
        <dbReference type="ARBA" id="ARBA00022801"/>
    </source>
</evidence>
<keyword evidence="6 9" id="KW-0378">Hydrolase</keyword>
<keyword evidence="7 9" id="KW-1133">Transmembrane helix</keyword>
<evidence type="ECO:0000256" key="7">
    <source>
        <dbReference type="ARBA" id="ARBA00022989"/>
    </source>
</evidence>
<dbReference type="PANTHER" id="PTHR33695:SF1">
    <property type="entry name" value="LIPOPROTEIN SIGNAL PEPTIDASE"/>
    <property type="match status" value="1"/>
</dbReference>
<feature type="active site" evidence="9">
    <location>
        <position position="118"/>
    </location>
</feature>
<keyword evidence="2 9" id="KW-1003">Cell membrane</keyword>
<evidence type="ECO:0000256" key="1">
    <source>
        <dbReference type="ARBA" id="ARBA00006139"/>
    </source>
</evidence>
<dbReference type="HAMAP" id="MF_00161">
    <property type="entry name" value="LspA"/>
    <property type="match status" value="1"/>
</dbReference>
<protein>
    <recommendedName>
        <fullName evidence="9">Lipoprotein signal peptidase</fullName>
        <ecNumber evidence="9">3.4.23.36</ecNumber>
    </recommendedName>
    <alternativeName>
        <fullName evidence="9">Prolipoprotein signal peptidase</fullName>
    </alternativeName>
    <alternativeName>
        <fullName evidence="9">Signal peptidase II</fullName>
        <shortName evidence="9">SPase II</shortName>
    </alternativeName>
</protein>
<evidence type="ECO:0000256" key="4">
    <source>
        <dbReference type="ARBA" id="ARBA00022692"/>
    </source>
</evidence>
<gene>
    <name evidence="9 11" type="primary">lspA</name>
    <name evidence="11" type="ORF">EOD43_00160</name>
</gene>
<feature type="transmembrane region" description="Helical" evidence="9">
    <location>
        <begin position="6"/>
        <end position="24"/>
    </location>
</feature>
<name>A0A437M414_9SPHN</name>
<comment type="subcellular location">
    <subcellularLocation>
        <location evidence="9">Cell membrane</location>
        <topology evidence="9">Multi-pass membrane protein</topology>
    </subcellularLocation>
</comment>
<dbReference type="EMBL" id="SACN01000001">
    <property type="protein sequence ID" value="RVT92392.1"/>
    <property type="molecule type" value="Genomic_DNA"/>
</dbReference>
<evidence type="ECO:0000256" key="8">
    <source>
        <dbReference type="ARBA" id="ARBA00023136"/>
    </source>
</evidence>
<evidence type="ECO:0000256" key="2">
    <source>
        <dbReference type="ARBA" id="ARBA00022475"/>
    </source>
</evidence>
<accession>A0A437M414</accession>
<dbReference type="NCBIfam" id="TIGR00077">
    <property type="entry name" value="lspA"/>
    <property type="match status" value="1"/>
</dbReference>
<dbReference type="InterPro" id="IPR001872">
    <property type="entry name" value="Peptidase_A8"/>
</dbReference>
<feature type="transmembrane region" description="Helical" evidence="9">
    <location>
        <begin position="66"/>
        <end position="84"/>
    </location>
</feature>
<keyword evidence="8 9" id="KW-0472">Membrane</keyword>
<reference evidence="11 12" key="1">
    <citation type="submission" date="2019-01" db="EMBL/GenBank/DDBJ databases">
        <authorList>
            <person name="Chen W.-M."/>
        </authorList>
    </citation>
    <scope>NUCLEOTIDE SEQUENCE [LARGE SCALE GENOMIC DNA]</scope>
    <source>
        <strain evidence="11 12">CCP-7</strain>
    </source>
</reference>
<keyword evidence="12" id="KW-1185">Reference proteome</keyword>
<sequence length="165" mass="18251">MNTRLIGYGTGVLVFAIDMLSKWFMTGPMKMEERGLVHILPIFDLRFVPNYGVSMGFLVAGSEKERWMLVAMTAAIAILVGVWLWREKARADVFALGLVLGGALGNIADRVRLGYVVDFLDLHFGDWHPFLVFNVADAAITIGVVLLVLRALFVREAPKENGNAV</sequence>
<keyword evidence="5 9" id="KW-0064">Aspartyl protease</keyword>
<evidence type="ECO:0000313" key="12">
    <source>
        <dbReference type="Proteomes" id="UP000282971"/>
    </source>
</evidence>
<keyword evidence="4 9" id="KW-0812">Transmembrane</keyword>
<dbReference type="OrthoDB" id="9810259at2"/>